<reference evidence="3 4" key="1">
    <citation type="journal article" date="2020" name="ISME J.">
        <title>Uncovering the hidden diversity of litter-decomposition mechanisms in mushroom-forming fungi.</title>
        <authorList>
            <person name="Floudas D."/>
            <person name="Bentzer J."/>
            <person name="Ahren D."/>
            <person name="Johansson T."/>
            <person name="Persson P."/>
            <person name="Tunlid A."/>
        </authorList>
    </citation>
    <scope>NUCLEOTIDE SEQUENCE [LARGE SCALE GENOMIC DNA]</scope>
    <source>
        <strain evidence="3 4">CBS 291.85</strain>
    </source>
</reference>
<gene>
    <name evidence="3" type="ORF">D9758_008343</name>
</gene>
<dbReference type="Pfam" id="PF06985">
    <property type="entry name" value="HET"/>
    <property type="match status" value="1"/>
</dbReference>
<evidence type="ECO:0000259" key="2">
    <source>
        <dbReference type="Pfam" id="PF26640"/>
    </source>
</evidence>
<proteinExistence type="predicted"/>
<accession>A0A8H5LN00</accession>
<evidence type="ECO:0000313" key="4">
    <source>
        <dbReference type="Proteomes" id="UP000559256"/>
    </source>
</evidence>
<evidence type="ECO:0008006" key="5">
    <source>
        <dbReference type="Google" id="ProtNLM"/>
    </source>
</evidence>
<feature type="domain" description="Heterokaryon incompatibility" evidence="1">
    <location>
        <begin position="22"/>
        <end position="111"/>
    </location>
</feature>
<keyword evidence="4" id="KW-1185">Reference proteome</keyword>
<evidence type="ECO:0000313" key="3">
    <source>
        <dbReference type="EMBL" id="KAF5363156.1"/>
    </source>
</evidence>
<organism evidence="3 4">
    <name type="scientific">Tetrapyrgos nigripes</name>
    <dbReference type="NCBI Taxonomy" id="182062"/>
    <lineage>
        <taxon>Eukaryota</taxon>
        <taxon>Fungi</taxon>
        <taxon>Dikarya</taxon>
        <taxon>Basidiomycota</taxon>
        <taxon>Agaricomycotina</taxon>
        <taxon>Agaricomycetes</taxon>
        <taxon>Agaricomycetidae</taxon>
        <taxon>Agaricales</taxon>
        <taxon>Marasmiineae</taxon>
        <taxon>Marasmiaceae</taxon>
        <taxon>Tetrapyrgos</taxon>
    </lineage>
</organism>
<dbReference type="AlphaFoldDB" id="A0A8H5LN00"/>
<dbReference type="PANTHER" id="PTHR10622">
    <property type="entry name" value="HET DOMAIN-CONTAINING PROTEIN"/>
    <property type="match status" value="1"/>
</dbReference>
<name>A0A8H5LN00_9AGAR</name>
<sequence length="766" mass="88595">MRLLNTSTYELEEFFGSNIPEYAILSHTWEEEEILFSDLRDESSRQNAKLKKGWDKVLGACERALYDGLEWVWIDTCCIDKQSSAELSEAINSMFSYYRDSFVCYAYLSDYHISITGFPDVHNAGRISLGDCRWFTRGWTLQELLAPFDLVFFDAEWEDMGTKYSLREAVSTITRIPPHVFVDKDITSFSIAARMSWAADRQTTREEDRAYSLMGIFGVNMPPLYGEGGAKAFLRLQEEILKYSDDHSLFAWHAAFDPQNPYFESRGLLAESPSEFRDSGDVCTSTKTGLLKSPYSMTNSGLRIHLPLRRAPSFPEKPSFLFTAQLCCQLGNNADSPVFLSVYLEKVEGEGYTSWHRWRPHCLLKDRVPFHDDDVREIYVKAIQTSHEHRLRPSKTLYSKSRKPHIALSLKMPSLQIRPNSREPYYDSKTGRWFIHYSLYDTNSPRSTHELRCALPGAADPMLLYIRDEVFWKVLANIQEPNNELAERERLQPYFRDQMPLSFHERDEKAMISLRKLLVQTSLAGALLPAVEVGCRLEIRSIQRVQEASTGGQSHRSLQQSVSRNDPKILVIPFRLRCSELYGVTVLTTQWDFASSPNWPALSWTTECDWHSDPARRYYNGVSLTLTSKPAALLCILEVEKNTQAQRWGEERRIAVILEIVQMVVVWHEAFSVKHQGDDQTQILREAERFWRARRQSAHPETRREKREEFRLSNLELTTLKYENFPVLQIDTVKEWTLGQDTVRIGLEYSPSLNEPAYNLKQVVIG</sequence>
<dbReference type="Pfam" id="PF26640">
    <property type="entry name" value="DUF8212"/>
    <property type="match status" value="1"/>
</dbReference>
<dbReference type="Proteomes" id="UP000559256">
    <property type="component" value="Unassembled WGS sequence"/>
</dbReference>
<feature type="domain" description="DUF8212" evidence="2">
    <location>
        <begin position="231"/>
        <end position="300"/>
    </location>
</feature>
<protein>
    <recommendedName>
        <fullName evidence="5">Heterokaryon incompatibility domain-containing protein</fullName>
    </recommendedName>
</protein>
<evidence type="ECO:0000259" key="1">
    <source>
        <dbReference type="Pfam" id="PF06985"/>
    </source>
</evidence>
<dbReference type="PANTHER" id="PTHR10622:SF10">
    <property type="entry name" value="HET DOMAIN-CONTAINING PROTEIN"/>
    <property type="match status" value="1"/>
</dbReference>
<dbReference type="InterPro" id="IPR058525">
    <property type="entry name" value="DUF8212"/>
</dbReference>
<comment type="caution">
    <text evidence="3">The sequence shown here is derived from an EMBL/GenBank/DDBJ whole genome shotgun (WGS) entry which is preliminary data.</text>
</comment>
<dbReference type="InterPro" id="IPR010730">
    <property type="entry name" value="HET"/>
</dbReference>
<dbReference type="EMBL" id="JAACJM010000034">
    <property type="protein sequence ID" value="KAF5363156.1"/>
    <property type="molecule type" value="Genomic_DNA"/>
</dbReference>